<accession>A0A9P7UX61</accession>
<dbReference type="OrthoDB" id="27483at2759"/>
<evidence type="ECO:0000313" key="2">
    <source>
        <dbReference type="Proteomes" id="UP001049176"/>
    </source>
</evidence>
<name>A0A9P7UX61_9AGAR</name>
<gene>
    <name evidence="1" type="ORF">E1B28_003694</name>
</gene>
<keyword evidence="2" id="KW-1185">Reference proteome</keyword>
<proteinExistence type="predicted"/>
<dbReference type="RefSeq" id="XP_043012715.1">
    <property type="nucleotide sequence ID" value="XM_043148123.1"/>
</dbReference>
<dbReference type="AlphaFoldDB" id="A0A9P7UX61"/>
<reference evidence="1" key="1">
    <citation type="journal article" date="2021" name="Genome Biol. Evol.">
        <title>The assembled and annotated genome of the fairy-ring fungus Marasmius oreades.</title>
        <authorList>
            <person name="Hiltunen M."/>
            <person name="Ament-Velasquez S.L."/>
            <person name="Johannesson H."/>
        </authorList>
    </citation>
    <scope>NUCLEOTIDE SEQUENCE</scope>
    <source>
        <strain evidence="1">03SP1</strain>
    </source>
</reference>
<organism evidence="1 2">
    <name type="scientific">Marasmius oreades</name>
    <name type="common">fairy-ring Marasmius</name>
    <dbReference type="NCBI Taxonomy" id="181124"/>
    <lineage>
        <taxon>Eukaryota</taxon>
        <taxon>Fungi</taxon>
        <taxon>Dikarya</taxon>
        <taxon>Basidiomycota</taxon>
        <taxon>Agaricomycotina</taxon>
        <taxon>Agaricomycetes</taxon>
        <taxon>Agaricomycetidae</taxon>
        <taxon>Agaricales</taxon>
        <taxon>Marasmiineae</taxon>
        <taxon>Marasmiaceae</taxon>
        <taxon>Marasmius</taxon>
    </lineage>
</organism>
<dbReference type="EMBL" id="CM032182">
    <property type="protein sequence ID" value="KAG7096245.1"/>
    <property type="molecule type" value="Genomic_DNA"/>
</dbReference>
<sequence>MESVILQQIDATHAALRKVEPWTSRSVQVPIEYLKLFFLDKADPPQPHFITLTTMTNSSELDTLATSCDRATFGRANEDVLDESYRKEGELDLS</sequence>
<evidence type="ECO:0000313" key="1">
    <source>
        <dbReference type="EMBL" id="KAG7096245.1"/>
    </source>
</evidence>
<protein>
    <submittedName>
        <fullName evidence="1">Uncharacterized protein</fullName>
    </submittedName>
</protein>
<comment type="caution">
    <text evidence="1">The sequence shown here is derived from an EMBL/GenBank/DDBJ whole genome shotgun (WGS) entry which is preliminary data.</text>
</comment>
<dbReference type="KEGG" id="more:E1B28_003694"/>
<dbReference type="GeneID" id="66072770"/>
<dbReference type="Proteomes" id="UP001049176">
    <property type="component" value="Chromosome 2"/>
</dbReference>